<dbReference type="OrthoDB" id="5196439at2"/>
<gene>
    <name evidence="2" type="ORF">BACT_1077</name>
</gene>
<dbReference type="STRING" id="1437605.AB656_04010"/>
<protein>
    <recommendedName>
        <fullName evidence="1">Terminase small subunit actinomycetes phage-type domain-containing protein</fullName>
    </recommendedName>
</protein>
<evidence type="ECO:0000313" key="3">
    <source>
        <dbReference type="Proteomes" id="UP000029015"/>
    </source>
</evidence>
<organism evidence="2 3">
    <name type="scientific">Bifidobacterium actinocoloniiforme DSM 22766</name>
    <dbReference type="NCBI Taxonomy" id="1437605"/>
    <lineage>
        <taxon>Bacteria</taxon>
        <taxon>Bacillati</taxon>
        <taxon>Actinomycetota</taxon>
        <taxon>Actinomycetes</taxon>
        <taxon>Bifidobacteriales</taxon>
        <taxon>Bifidobacteriaceae</taxon>
        <taxon>Bifidobacterium</taxon>
    </lineage>
</organism>
<dbReference type="EMBL" id="JGYK01000001">
    <property type="protein sequence ID" value="KFI40375.1"/>
    <property type="molecule type" value="Genomic_DNA"/>
</dbReference>
<evidence type="ECO:0000313" key="2">
    <source>
        <dbReference type="EMBL" id="KFI40375.1"/>
    </source>
</evidence>
<sequence>MAAKFELLNVSDALERSIKNSSGQLTAKHSALVSAARVLARRIDMLCEAGFENEDGKIDNVTIPTFLKYLQALGLTAETVKAEERKPRKVSVDDLTAFRQRHKA</sequence>
<dbReference type="eggNOG" id="ENOG5030WBI">
    <property type="taxonomic scope" value="Bacteria"/>
</dbReference>
<accession>A0A086Z1H5</accession>
<feature type="domain" description="Terminase small subunit actinomycetes phage-type" evidence="1">
    <location>
        <begin position="13"/>
        <end position="101"/>
    </location>
</feature>
<dbReference type="PATRIC" id="fig|1437605.7.peg.825"/>
<proteinExistence type="predicted"/>
<comment type="caution">
    <text evidence="2">The sequence shown here is derived from an EMBL/GenBank/DDBJ whole genome shotgun (WGS) entry which is preliminary data.</text>
</comment>
<dbReference type="Proteomes" id="UP000029015">
    <property type="component" value="Unassembled WGS sequence"/>
</dbReference>
<evidence type="ECO:0000259" key="1">
    <source>
        <dbReference type="Pfam" id="PF23931"/>
    </source>
</evidence>
<dbReference type="Pfam" id="PF23931">
    <property type="entry name" value="Terminase_6"/>
    <property type="match status" value="1"/>
</dbReference>
<keyword evidence="3" id="KW-1185">Reference proteome</keyword>
<reference evidence="2 3" key="1">
    <citation type="submission" date="2014-03" db="EMBL/GenBank/DDBJ databases">
        <title>Genomics of Bifidobacteria.</title>
        <authorList>
            <person name="Ventura M."/>
            <person name="Milani C."/>
            <person name="Lugli G.A."/>
        </authorList>
    </citation>
    <scope>NUCLEOTIDE SEQUENCE [LARGE SCALE GENOMIC DNA]</scope>
    <source>
        <strain evidence="2 3">DSM 22766</strain>
    </source>
</reference>
<name>A0A086Z1H5_9BIFI</name>
<dbReference type="InterPro" id="IPR057630">
    <property type="entry name" value="Terminase_6"/>
</dbReference>
<dbReference type="RefSeq" id="WP_051905330.1">
    <property type="nucleotide sequence ID" value="NZ_CP011786.1"/>
</dbReference>
<dbReference type="AlphaFoldDB" id="A0A086Z1H5"/>
<dbReference type="KEGG" id="bact:AB656_04010"/>